<evidence type="ECO:0000259" key="6">
    <source>
        <dbReference type="PROSITE" id="PS51387"/>
    </source>
</evidence>
<comment type="similarity">
    <text evidence="2">Belongs to the oxygen-dependent FAD-linked oxidoreductase family.</text>
</comment>
<feature type="domain" description="FAD-binding PCMH-type" evidence="6">
    <location>
        <begin position="49"/>
        <end position="219"/>
    </location>
</feature>
<dbReference type="PANTHER" id="PTHR42973">
    <property type="entry name" value="BINDING OXIDOREDUCTASE, PUTATIVE (AFU_ORTHOLOGUE AFUA_1G17690)-RELATED"/>
    <property type="match status" value="1"/>
</dbReference>
<evidence type="ECO:0000313" key="8">
    <source>
        <dbReference type="Proteomes" id="UP000660265"/>
    </source>
</evidence>
<dbReference type="InterPro" id="IPR016167">
    <property type="entry name" value="FAD-bd_PCMH_sub1"/>
</dbReference>
<evidence type="ECO:0000256" key="5">
    <source>
        <dbReference type="ARBA" id="ARBA00023002"/>
    </source>
</evidence>
<dbReference type="InterPro" id="IPR006094">
    <property type="entry name" value="Oxid_FAD_bind_N"/>
</dbReference>
<organism evidence="7 8">
    <name type="scientific">Streptomyces camponoticapitis</name>
    <dbReference type="NCBI Taxonomy" id="1616125"/>
    <lineage>
        <taxon>Bacteria</taxon>
        <taxon>Bacillati</taxon>
        <taxon>Actinomycetota</taxon>
        <taxon>Actinomycetes</taxon>
        <taxon>Kitasatosporales</taxon>
        <taxon>Streptomycetaceae</taxon>
        <taxon>Streptomyces</taxon>
    </lineage>
</organism>
<dbReference type="RefSeq" id="WP_189107423.1">
    <property type="nucleotide sequence ID" value="NZ_BMMV01000006.1"/>
</dbReference>
<dbReference type="InterPro" id="IPR050416">
    <property type="entry name" value="FAD-linked_Oxidoreductase"/>
</dbReference>
<keyword evidence="3" id="KW-0285">Flavoprotein</keyword>
<gene>
    <name evidence="7" type="ORF">GCM10011583_24460</name>
</gene>
<keyword evidence="5" id="KW-0560">Oxidoreductase</keyword>
<proteinExistence type="inferred from homology"/>
<dbReference type="InterPro" id="IPR012951">
    <property type="entry name" value="BBE"/>
</dbReference>
<dbReference type="Gene3D" id="3.30.465.10">
    <property type="match status" value="1"/>
</dbReference>
<dbReference type="Gene3D" id="3.30.43.10">
    <property type="entry name" value="Uridine Diphospho-n-acetylenolpyruvylglucosamine Reductase, domain 2"/>
    <property type="match status" value="1"/>
</dbReference>
<evidence type="ECO:0000256" key="2">
    <source>
        <dbReference type="ARBA" id="ARBA00005466"/>
    </source>
</evidence>
<evidence type="ECO:0000256" key="1">
    <source>
        <dbReference type="ARBA" id="ARBA00001974"/>
    </source>
</evidence>
<dbReference type="PROSITE" id="PS51387">
    <property type="entry name" value="FAD_PCMH"/>
    <property type="match status" value="1"/>
</dbReference>
<dbReference type="EMBL" id="BMMV01000006">
    <property type="protein sequence ID" value="GGJ92114.1"/>
    <property type="molecule type" value="Genomic_DNA"/>
</dbReference>
<protein>
    <submittedName>
        <fullName evidence="7">FAD-linked oxidase</fullName>
    </submittedName>
</protein>
<dbReference type="PANTHER" id="PTHR42973:SF39">
    <property type="entry name" value="FAD-BINDING PCMH-TYPE DOMAIN-CONTAINING PROTEIN"/>
    <property type="match status" value="1"/>
</dbReference>
<comment type="cofactor">
    <cofactor evidence="1">
        <name>FAD</name>
        <dbReference type="ChEBI" id="CHEBI:57692"/>
    </cofactor>
</comment>
<reference evidence="8" key="1">
    <citation type="journal article" date="2019" name="Int. J. Syst. Evol. Microbiol.">
        <title>The Global Catalogue of Microorganisms (GCM) 10K type strain sequencing project: providing services to taxonomists for standard genome sequencing and annotation.</title>
        <authorList>
            <consortium name="The Broad Institute Genomics Platform"/>
            <consortium name="The Broad Institute Genome Sequencing Center for Infectious Disease"/>
            <person name="Wu L."/>
            <person name="Ma J."/>
        </authorList>
    </citation>
    <scope>NUCLEOTIDE SEQUENCE [LARGE SCALE GENOMIC DNA]</scope>
    <source>
        <strain evidence="8">CGMCC 4.7275</strain>
    </source>
</reference>
<keyword evidence="4" id="KW-0274">FAD</keyword>
<keyword evidence="8" id="KW-1185">Reference proteome</keyword>
<comment type="caution">
    <text evidence="7">The sequence shown here is derived from an EMBL/GenBank/DDBJ whole genome shotgun (WGS) entry which is preliminary data.</text>
</comment>
<dbReference type="Gene3D" id="3.40.462.20">
    <property type="match status" value="1"/>
</dbReference>
<evidence type="ECO:0000313" key="7">
    <source>
        <dbReference type="EMBL" id="GGJ92114.1"/>
    </source>
</evidence>
<evidence type="ECO:0000256" key="3">
    <source>
        <dbReference type="ARBA" id="ARBA00022630"/>
    </source>
</evidence>
<name>A0ABQ2E3I8_9ACTN</name>
<dbReference type="Pfam" id="PF01565">
    <property type="entry name" value="FAD_binding_4"/>
    <property type="match status" value="1"/>
</dbReference>
<dbReference type="InterPro" id="IPR016166">
    <property type="entry name" value="FAD-bd_PCMH"/>
</dbReference>
<dbReference type="InterPro" id="IPR036318">
    <property type="entry name" value="FAD-bd_PCMH-like_sf"/>
</dbReference>
<dbReference type="Proteomes" id="UP000660265">
    <property type="component" value="Unassembled WGS sequence"/>
</dbReference>
<dbReference type="Pfam" id="PF08031">
    <property type="entry name" value="BBE"/>
    <property type="match status" value="1"/>
</dbReference>
<dbReference type="InterPro" id="IPR016169">
    <property type="entry name" value="FAD-bd_PCMH_sub2"/>
</dbReference>
<accession>A0ABQ2E3I8</accession>
<dbReference type="SUPFAM" id="SSF56176">
    <property type="entry name" value="FAD-binding/transporter-associated domain-like"/>
    <property type="match status" value="1"/>
</dbReference>
<evidence type="ECO:0000256" key="4">
    <source>
        <dbReference type="ARBA" id="ARBA00022827"/>
    </source>
</evidence>
<sequence>MARGEPNGAPDRDLWERELAVLAAEAGGPVLTPGEEGYEEEVAVFNLAVTHHPAVVVGATSPEDVALAVRGAGRLGLNIAVLNTGHGPVLPATEDTLMITTSRMSDITIDPDAQTARVQAGARFGQLVTDAAAHGLAPLPGSSPGVGVVGYTLAGGSSITMGRKYGWASDHVTRIEAVTADGELRHASATSESELFSALLGGKSNFGVVTAMEFGLFPVTHLYAGALFFSGSDAGAVLEAYRRFTSTAPDDMTSGIAFLNFPPLPDLPEFMRGRLALAVQLSYVGQEAEGERLIAPLRQAATPLLDTVSTIPYAEFGSIGMDPTDPIAAVEHFGLLDEMTPETVRVIIDTVGADSGSRINLVNIRQLEGAYSRPPATPHAVGGRDAAFSVLTIAVVPPGQEVSSYANSGRELFDILRPWLSPRKHPGFLAPADATVQRTREAYDPAVYERLQAAKALYDPENRFRVNHNIPPRQA</sequence>